<comment type="caution">
    <text evidence="3">The sequence shown here is derived from an EMBL/GenBank/DDBJ whole genome shotgun (WGS) entry which is preliminary data.</text>
</comment>
<accession>A0A0G0EM16</accession>
<dbReference type="EMBL" id="LBSA01000032">
    <property type="protein sequence ID" value="KKQ08073.1"/>
    <property type="molecule type" value="Genomic_DNA"/>
</dbReference>
<dbReference type="AlphaFoldDB" id="A0A0G0EM16"/>
<evidence type="ECO:0000259" key="2">
    <source>
        <dbReference type="Pfam" id="PF21694"/>
    </source>
</evidence>
<evidence type="ECO:0000259" key="1">
    <source>
        <dbReference type="Pfam" id="PF06144"/>
    </source>
</evidence>
<dbReference type="Proteomes" id="UP000034492">
    <property type="component" value="Unassembled WGS sequence"/>
</dbReference>
<proteinExistence type="predicted"/>
<dbReference type="InterPro" id="IPR048466">
    <property type="entry name" value="DNA_pol3_delta-like_C"/>
</dbReference>
<dbReference type="Pfam" id="PF06144">
    <property type="entry name" value="DNA_pol3_delta"/>
    <property type="match status" value="1"/>
</dbReference>
<dbReference type="GO" id="GO:0003887">
    <property type="term" value="F:DNA-directed DNA polymerase activity"/>
    <property type="evidence" value="ECO:0007669"/>
    <property type="project" value="InterPro"/>
</dbReference>
<name>A0A0G0EM16_9BACT</name>
<evidence type="ECO:0000313" key="3">
    <source>
        <dbReference type="EMBL" id="KKQ08073.1"/>
    </source>
</evidence>
<feature type="domain" description="DNA polymerase III delta N-terminal" evidence="1">
    <location>
        <begin position="19"/>
        <end position="88"/>
    </location>
</feature>
<evidence type="ECO:0000313" key="4">
    <source>
        <dbReference type="Proteomes" id="UP000034492"/>
    </source>
</evidence>
<gene>
    <name evidence="3" type="ORF">US19_C0032G0017</name>
</gene>
<dbReference type="GO" id="GO:0006260">
    <property type="term" value="P:DNA replication"/>
    <property type="evidence" value="ECO:0007669"/>
    <property type="project" value="InterPro"/>
</dbReference>
<dbReference type="InterPro" id="IPR010372">
    <property type="entry name" value="DNA_pol3_delta_N"/>
</dbReference>
<sequence length="217" mass="25100">MIILLHGGGALGISQKISQIKKDFDTLSVVEISGKNSSFANARSEYLTPQLFSEKRLVILEDFSDLEFELLEDREDLTLVLKFSKLLPSNSKILKEALSKKIQILLFEEAGETPIFPFLDKLGEKNPKALEEFERNHDEWGGQYIFSMMFYLLRRMLISSKKAPAFIVQRLERQKRNFSILEIKNLYKFMLENDFKIKSGLIDEKLALTLVVNKFLN</sequence>
<protein>
    <submittedName>
        <fullName evidence="3">Uncharacterized protein</fullName>
    </submittedName>
</protein>
<organism evidence="3 4">
    <name type="scientific">Candidatus Daviesbacteria bacterium GW2011_GWB1_36_5</name>
    <dbReference type="NCBI Taxonomy" id="1618426"/>
    <lineage>
        <taxon>Bacteria</taxon>
        <taxon>Candidatus Daviesiibacteriota</taxon>
    </lineage>
</organism>
<dbReference type="GO" id="GO:0009360">
    <property type="term" value="C:DNA polymerase III complex"/>
    <property type="evidence" value="ECO:0007669"/>
    <property type="project" value="InterPro"/>
</dbReference>
<feature type="domain" description="DNA polymerase III delta subunit-like C-terminal" evidence="2">
    <location>
        <begin position="160"/>
        <end position="214"/>
    </location>
</feature>
<dbReference type="Gene3D" id="1.20.272.10">
    <property type="match status" value="1"/>
</dbReference>
<dbReference type="Pfam" id="PF21694">
    <property type="entry name" value="DNA_pol3_delta_C"/>
    <property type="match status" value="1"/>
</dbReference>
<reference evidence="3 4" key="1">
    <citation type="journal article" date="2015" name="Nature">
        <title>rRNA introns, odd ribosomes, and small enigmatic genomes across a large radiation of phyla.</title>
        <authorList>
            <person name="Brown C.T."/>
            <person name="Hug L.A."/>
            <person name="Thomas B.C."/>
            <person name="Sharon I."/>
            <person name="Castelle C.J."/>
            <person name="Singh A."/>
            <person name="Wilkins M.J."/>
            <person name="Williams K.H."/>
            <person name="Banfield J.F."/>
        </authorList>
    </citation>
    <scope>NUCLEOTIDE SEQUENCE [LARGE SCALE GENOMIC DNA]</scope>
</reference>
<dbReference type="GO" id="GO:0003677">
    <property type="term" value="F:DNA binding"/>
    <property type="evidence" value="ECO:0007669"/>
    <property type="project" value="InterPro"/>
</dbReference>